<keyword evidence="3" id="KW-0804">Transcription</keyword>
<dbReference type="InterPro" id="IPR020449">
    <property type="entry name" value="Tscrpt_reg_AraC-type_HTH"/>
</dbReference>
<dbReference type="InterPro" id="IPR037923">
    <property type="entry name" value="HTH-like"/>
</dbReference>
<evidence type="ECO:0000256" key="2">
    <source>
        <dbReference type="ARBA" id="ARBA00023125"/>
    </source>
</evidence>
<dbReference type="Proteomes" id="UP000503278">
    <property type="component" value="Chromosome"/>
</dbReference>
<dbReference type="EMBL" id="CP051682">
    <property type="protein sequence ID" value="QJD97858.1"/>
    <property type="molecule type" value="Genomic_DNA"/>
</dbReference>
<dbReference type="Gene3D" id="1.10.10.60">
    <property type="entry name" value="Homeodomain-like"/>
    <property type="match status" value="1"/>
</dbReference>
<organism evidence="5 6">
    <name type="scientific">Mucilaginibacter robiniae</name>
    <dbReference type="NCBI Taxonomy" id="2728022"/>
    <lineage>
        <taxon>Bacteria</taxon>
        <taxon>Pseudomonadati</taxon>
        <taxon>Bacteroidota</taxon>
        <taxon>Sphingobacteriia</taxon>
        <taxon>Sphingobacteriales</taxon>
        <taxon>Sphingobacteriaceae</taxon>
        <taxon>Mucilaginibacter</taxon>
    </lineage>
</organism>
<evidence type="ECO:0000259" key="4">
    <source>
        <dbReference type="PROSITE" id="PS01124"/>
    </source>
</evidence>
<keyword evidence="2" id="KW-0238">DNA-binding</keyword>
<evidence type="ECO:0000313" key="6">
    <source>
        <dbReference type="Proteomes" id="UP000503278"/>
    </source>
</evidence>
<dbReference type="PANTHER" id="PTHR43280">
    <property type="entry name" value="ARAC-FAMILY TRANSCRIPTIONAL REGULATOR"/>
    <property type="match status" value="1"/>
</dbReference>
<dbReference type="PROSITE" id="PS01124">
    <property type="entry name" value="HTH_ARAC_FAMILY_2"/>
    <property type="match status" value="1"/>
</dbReference>
<protein>
    <submittedName>
        <fullName evidence="5">AraC family transcriptional regulator</fullName>
    </submittedName>
</protein>
<name>A0A7L5E5F7_9SPHI</name>
<evidence type="ECO:0000313" key="5">
    <source>
        <dbReference type="EMBL" id="QJD97858.1"/>
    </source>
</evidence>
<dbReference type="PANTHER" id="PTHR43280:SF32">
    <property type="entry name" value="TRANSCRIPTIONAL REGULATORY PROTEIN"/>
    <property type="match status" value="1"/>
</dbReference>
<dbReference type="InterPro" id="IPR018060">
    <property type="entry name" value="HTH_AraC"/>
</dbReference>
<sequence length="283" mass="33032">MKSIPVHTLRNSNKLGLMVHHTNNLKLAEDESTKSAHRDDHYIFFFIEDGSASIMVDFEEVYICSRALYYILPGQVHHRIKDEHATGWFMAIDSTLMPKDYRPVFESHLLLQQPCCLNTHQYQQCQTLLQLIYQQYIVEEQSNFHINLLQSLVSAFLSMAAGAYSLNTAQPLKLSRPLQIAHDFKALLRLNIKFIKSPSDYAARMHISETYLNEVLKKVTGFSVSYWILNEIMLEAKRLLYYSELTVKEIAHQLGYEDHTYFSRLFKKANQLTPLSFRKAYRE</sequence>
<dbReference type="SMART" id="SM00342">
    <property type="entry name" value="HTH_ARAC"/>
    <property type="match status" value="1"/>
</dbReference>
<dbReference type="AlphaFoldDB" id="A0A7L5E5F7"/>
<proteinExistence type="predicted"/>
<dbReference type="KEGG" id="mrob:HH214_19235"/>
<gene>
    <name evidence="5" type="ORF">HH214_19235</name>
</gene>
<evidence type="ECO:0000256" key="3">
    <source>
        <dbReference type="ARBA" id="ARBA00023163"/>
    </source>
</evidence>
<dbReference type="SUPFAM" id="SSF46689">
    <property type="entry name" value="Homeodomain-like"/>
    <property type="match status" value="1"/>
</dbReference>
<keyword evidence="6" id="KW-1185">Reference proteome</keyword>
<feature type="domain" description="HTH araC/xylS-type" evidence="4">
    <location>
        <begin position="182"/>
        <end position="280"/>
    </location>
</feature>
<dbReference type="GO" id="GO:0003700">
    <property type="term" value="F:DNA-binding transcription factor activity"/>
    <property type="evidence" value="ECO:0007669"/>
    <property type="project" value="InterPro"/>
</dbReference>
<dbReference type="RefSeq" id="WP_169610406.1">
    <property type="nucleotide sequence ID" value="NZ_CP051682.1"/>
</dbReference>
<dbReference type="Pfam" id="PF12833">
    <property type="entry name" value="HTH_18"/>
    <property type="match status" value="1"/>
</dbReference>
<accession>A0A7L5E5F7</accession>
<dbReference type="GO" id="GO:0043565">
    <property type="term" value="F:sequence-specific DNA binding"/>
    <property type="evidence" value="ECO:0007669"/>
    <property type="project" value="InterPro"/>
</dbReference>
<reference evidence="5 6" key="1">
    <citation type="submission" date="2020-04" db="EMBL/GenBank/DDBJ databases">
        <title>Genome sequencing of novel species.</title>
        <authorList>
            <person name="Heo J."/>
            <person name="Kim S.-J."/>
            <person name="Kim J.-S."/>
            <person name="Hong S.-B."/>
            <person name="Kwon S.-W."/>
        </authorList>
    </citation>
    <scope>NUCLEOTIDE SEQUENCE [LARGE SCALE GENOMIC DNA]</scope>
    <source>
        <strain evidence="5 6">F39-2</strain>
    </source>
</reference>
<dbReference type="SUPFAM" id="SSF51215">
    <property type="entry name" value="Regulatory protein AraC"/>
    <property type="match status" value="1"/>
</dbReference>
<keyword evidence="1" id="KW-0805">Transcription regulation</keyword>
<dbReference type="PRINTS" id="PR00032">
    <property type="entry name" value="HTHARAC"/>
</dbReference>
<dbReference type="InterPro" id="IPR009057">
    <property type="entry name" value="Homeodomain-like_sf"/>
</dbReference>
<evidence type="ECO:0000256" key="1">
    <source>
        <dbReference type="ARBA" id="ARBA00023015"/>
    </source>
</evidence>